<evidence type="ECO:0000313" key="1">
    <source>
        <dbReference type="EMBL" id="PWE52424.1"/>
    </source>
</evidence>
<dbReference type="OrthoDB" id="8455134at2"/>
<reference evidence="1 2" key="1">
    <citation type="submission" date="2018-05" db="EMBL/GenBank/DDBJ databases">
        <title>The draft genome of strain NS-104.</title>
        <authorList>
            <person name="Hang P."/>
            <person name="Jiang J."/>
        </authorList>
    </citation>
    <scope>NUCLEOTIDE SEQUENCE [LARGE SCALE GENOMIC DNA]</scope>
    <source>
        <strain evidence="1 2">NS-104</strain>
    </source>
</reference>
<name>A0A2U2DGM5_9HYPH</name>
<comment type="caution">
    <text evidence="1">The sequence shown here is derived from an EMBL/GenBank/DDBJ whole genome shotgun (WGS) entry which is preliminary data.</text>
</comment>
<dbReference type="RefSeq" id="WP_109462153.1">
    <property type="nucleotide sequence ID" value="NZ_QFBC01000026.1"/>
</dbReference>
<sequence>MRTTPLAHLPDRLVLPRRLVPRRRPISELIDLHRQAVLADDAMFDEDGNVLDEKGAGDTLAEEHKRFKKLVGARCQTEDEVQAKLAYIVHGTVGERDALIDTVVECGLLESLLQSLILRAEACQ</sequence>
<dbReference type="Proteomes" id="UP000245252">
    <property type="component" value="Unassembled WGS sequence"/>
</dbReference>
<dbReference type="AlphaFoldDB" id="A0A2U2DGM5"/>
<gene>
    <name evidence="1" type="ORF">DEM27_31245</name>
</gene>
<keyword evidence="2" id="KW-1185">Reference proteome</keyword>
<dbReference type="EMBL" id="QFBC01000026">
    <property type="protein sequence ID" value="PWE52424.1"/>
    <property type="molecule type" value="Genomic_DNA"/>
</dbReference>
<accession>A0A2U2DGM5</accession>
<organism evidence="1 2">
    <name type="scientific">Metarhizobium album</name>
    <dbReference type="NCBI Taxonomy" id="2182425"/>
    <lineage>
        <taxon>Bacteria</taxon>
        <taxon>Pseudomonadati</taxon>
        <taxon>Pseudomonadota</taxon>
        <taxon>Alphaproteobacteria</taxon>
        <taxon>Hyphomicrobiales</taxon>
        <taxon>Rhizobiaceae</taxon>
        <taxon>Metarhizobium</taxon>
    </lineage>
</organism>
<protein>
    <submittedName>
        <fullName evidence="1">Uncharacterized protein</fullName>
    </submittedName>
</protein>
<proteinExistence type="predicted"/>
<evidence type="ECO:0000313" key="2">
    <source>
        <dbReference type="Proteomes" id="UP000245252"/>
    </source>
</evidence>